<feature type="repeat" description="ANK" evidence="3">
    <location>
        <begin position="64"/>
        <end position="96"/>
    </location>
</feature>
<name>A0A7S2EME0_9STRA</name>
<dbReference type="InterPro" id="IPR002110">
    <property type="entry name" value="Ankyrin_rpt"/>
</dbReference>
<dbReference type="PROSITE" id="PS50088">
    <property type="entry name" value="ANK_REPEAT"/>
    <property type="match status" value="2"/>
</dbReference>
<dbReference type="AlphaFoldDB" id="A0A7S2EME0"/>
<keyword evidence="2 3" id="KW-0040">ANK repeat</keyword>
<gene>
    <name evidence="5" type="ORF">DBRI1063_LOCUS18801</name>
</gene>
<dbReference type="SMART" id="SM00248">
    <property type="entry name" value="ANK"/>
    <property type="match status" value="3"/>
</dbReference>
<evidence type="ECO:0000256" key="3">
    <source>
        <dbReference type="PROSITE-ProRule" id="PRU00023"/>
    </source>
</evidence>
<dbReference type="Pfam" id="PF00023">
    <property type="entry name" value="Ank"/>
    <property type="match status" value="1"/>
</dbReference>
<evidence type="ECO:0000313" key="5">
    <source>
        <dbReference type="EMBL" id="CAD9345344.1"/>
    </source>
</evidence>
<dbReference type="PANTHER" id="PTHR24171">
    <property type="entry name" value="ANKYRIN REPEAT DOMAIN-CONTAINING PROTEIN 39-RELATED"/>
    <property type="match status" value="1"/>
</dbReference>
<feature type="repeat" description="ANK" evidence="3">
    <location>
        <begin position="132"/>
        <end position="167"/>
    </location>
</feature>
<accession>A0A7S2EME0</accession>
<evidence type="ECO:0000256" key="1">
    <source>
        <dbReference type="ARBA" id="ARBA00022737"/>
    </source>
</evidence>
<keyword evidence="4" id="KW-0732">Signal</keyword>
<evidence type="ECO:0000256" key="4">
    <source>
        <dbReference type="SAM" id="SignalP"/>
    </source>
</evidence>
<proteinExistence type="predicted"/>
<reference evidence="5" key="1">
    <citation type="submission" date="2021-01" db="EMBL/GenBank/DDBJ databases">
        <authorList>
            <person name="Corre E."/>
            <person name="Pelletier E."/>
            <person name="Niang G."/>
            <person name="Scheremetjew M."/>
            <person name="Finn R."/>
            <person name="Kale V."/>
            <person name="Holt S."/>
            <person name="Cochrane G."/>
            <person name="Meng A."/>
            <person name="Brown T."/>
            <person name="Cohen L."/>
        </authorList>
    </citation>
    <scope>NUCLEOTIDE SEQUENCE</scope>
    <source>
        <strain evidence="5">Pop2</strain>
    </source>
</reference>
<sequence length="200" mass="21471">MRFSLLTFLTIAASTINTSKADLDAHFLKPCLTSLSQSPAADLLQEAQTALEAGADINARDERSGQTCLMAATLRGNVDLVRFLIAKGADVTIPERSGFTPPHGAGFQGRADVMKILKEEAGIDVLNAPHEDGFLPFHRACWGNQPRHAETVEYLISLGADVNKRGGEGKDLTCMEMTKNADTVAILKKHGAIGEPKSEL</sequence>
<keyword evidence="1" id="KW-0677">Repeat</keyword>
<dbReference type="PRINTS" id="PR01415">
    <property type="entry name" value="ANKYRIN"/>
</dbReference>
<dbReference type="PROSITE" id="PS50297">
    <property type="entry name" value="ANK_REP_REGION"/>
    <property type="match status" value="1"/>
</dbReference>
<dbReference type="EMBL" id="HBGN01029156">
    <property type="protein sequence ID" value="CAD9345344.1"/>
    <property type="molecule type" value="Transcribed_RNA"/>
</dbReference>
<dbReference type="SUPFAM" id="SSF48403">
    <property type="entry name" value="Ankyrin repeat"/>
    <property type="match status" value="1"/>
</dbReference>
<dbReference type="InterPro" id="IPR036770">
    <property type="entry name" value="Ankyrin_rpt-contain_sf"/>
</dbReference>
<organism evidence="5">
    <name type="scientific">Ditylum brightwellii</name>
    <dbReference type="NCBI Taxonomy" id="49249"/>
    <lineage>
        <taxon>Eukaryota</taxon>
        <taxon>Sar</taxon>
        <taxon>Stramenopiles</taxon>
        <taxon>Ochrophyta</taxon>
        <taxon>Bacillariophyta</taxon>
        <taxon>Mediophyceae</taxon>
        <taxon>Lithodesmiophycidae</taxon>
        <taxon>Lithodesmiales</taxon>
        <taxon>Lithodesmiaceae</taxon>
        <taxon>Ditylum</taxon>
    </lineage>
</organism>
<protein>
    <submittedName>
        <fullName evidence="5">Uncharacterized protein</fullName>
    </submittedName>
</protein>
<feature type="signal peptide" evidence="4">
    <location>
        <begin position="1"/>
        <end position="21"/>
    </location>
</feature>
<dbReference type="Pfam" id="PF12796">
    <property type="entry name" value="Ank_2"/>
    <property type="match status" value="1"/>
</dbReference>
<evidence type="ECO:0000256" key="2">
    <source>
        <dbReference type="ARBA" id="ARBA00023043"/>
    </source>
</evidence>
<dbReference type="Gene3D" id="1.25.40.20">
    <property type="entry name" value="Ankyrin repeat-containing domain"/>
    <property type="match status" value="1"/>
</dbReference>
<feature type="chain" id="PRO_5031454130" evidence="4">
    <location>
        <begin position="22"/>
        <end position="200"/>
    </location>
</feature>